<dbReference type="OrthoDB" id="438440at2759"/>
<feature type="domain" description="Fungal lipase-type" evidence="10">
    <location>
        <begin position="245"/>
        <end position="400"/>
    </location>
</feature>
<dbReference type="GO" id="GO:0008970">
    <property type="term" value="F:phospholipase A1 activity"/>
    <property type="evidence" value="ECO:0007669"/>
    <property type="project" value="UniProtKB-ARBA"/>
</dbReference>
<dbReference type="InterPro" id="IPR002921">
    <property type="entry name" value="Fungal_lipase-type"/>
</dbReference>
<dbReference type="eggNOG" id="KOG4569">
    <property type="taxonomic scope" value="Eukaryota"/>
</dbReference>
<feature type="region of interest" description="Disordered" evidence="9">
    <location>
        <begin position="1"/>
        <end position="22"/>
    </location>
</feature>
<name>U5CN45_AMBTC</name>
<accession>U5CN45</accession>
<dbReference type="SUPFAM" id="SSF53474">
    <property type="entry name" value="alpha/beta-Hydrolases"/>
    <property type="match status" value="1"/>
</dbReference>
<keyword evidence="4" id="KW-0934">Plastid</keyword>
<dbReference type="KEGG" id="atr:18442820"/>
<evidence type="ECO:0000256" key="1">
    <source>
        <dbReference type="ARBA" id="ARBA00004229"/>
    </source>
</evidence>
<feature type="compositionally biased region" description="Acidic residues" evidence="9">
    <location>
        <begin position="94"/>
        <end position="105"/>
    </location>
</feature>
<dbReference type="GO" id="GO:0016042">
    <property type="term" value="P:lipid catabolic process"/>
    <property type="evidence" value="ECO:0007669"/>
    <property type="project" value="UniProtKB-KW"/>
</dbReference>
<protein>
    <recommendedName>
        <fullName evidence="10">Fungal lipase-type domain-containing protein</fullName>
    </recommendedName>
</protein>
<dbReference type="Pfam" id="PF01764">
    <property type="entry name" value="Lipase_3"/>
    <property type="match status" value="1"/>
</dbReference>
<feature type="compositionally biased region" description="Basic and acidic residues" evidence="9">
    <location>
        <begin position="83"/>
        <end position="93"/>
    </location>
</feature>
<dbReference type="GO" id="GO:0009507">
    <property type="term" value="C:chloroplast"/>
    <property type="evidence" value="ECO:0007669"/>
    <property type="project" value="UniProtKB-SubCell"/>
</dbReference>
<dbReference type="Gene3D" id="3.40.50.1820">
    <property type="entry name" value="alpha/beta hydrolase"/>
    <property type="match status" value="1"/>
</dbReference>
<evidence type="ECO:0000256" key="5">
    <source>
        <dbReference type="ARBA" id="ARBA00022801"/>
    </source>
</evidence>
<reference evidence="12" key="1">
    <citation type="journal article" date="2013" name="Science">
        <title>The Amborella genome and the evolution of flowering plants.</title>
        <authorList>
            <consortium name="Amborella Genome Project"/>
        </authorList>
    </citation>
    <scope>NUCLEOTIDE SEQUENCE [LARGE SCALE GENOMIC DNA]</scope>
</reference>
<dbReference type="PANTHER" id="PTHR31403">
    <property type="entry name" value="PHOSPHOLIPASE A1-IBETA2, CHLOROPLASTIC"/>
    <property type="match status" value="1"/>
</dbReference>
<dbReference type="HOGENOM" id="CLU_018841_1_0_1"/>
<keyword evidence="12" id="KW-1185">Reference proteome</keyword>
<evidence type="ECO:0000256" key="9">
    <source>
        <dbReference type="SAM" id="MobiDB-lite"/>
    </source>
</evidence>
<evidence type="ECO:0000256" key="7">
    <source>
        <dbReference type="ARBA" id="ARBA00022963"/>
    </source>
</evidence>
<dbReference type="Gramene" id="ERN14561">
    <property type="protein sequence ID" value="ERN14561"/>
    <property type="gene ID" value="AMTR_s00038p00116940"/>
</dbReference>
<dbReference type="EMBL" id="KI392532">
    <property type="protein sequence ID" value="ERN14561.1"/>
    <property type="molecule type" value="Genomic_DNA"/>
</dbReference>
<feature type="compositionally biased region" description="Low complexity" evidence="9">
    <location>
        <begin position="69"/>
        <end position="78"/>
    </location>
</feature>
<sequence>MALTLPNPSLKQASHDNQHKPISTKRILSTQFLHLTSTTSPPSSSMAKKIIYKSISRISSSVARAVPGLDDSLSTTTTALPQKQEKTQEGQEREEQEEEMEELAQEGDKVGKLSERWREIQGENHWTGLLEPMDPLLRSELIRYGEHAQACYDAFDYDPFSRYCGSCRHNRRHFFEELTLDNHCSYEVTRYLYATSNPNLRNFFRRSQWPRTWSTAANWIGYVASAGGKDGIDTGKSELGRRDIVVAWRGTVTRLEWIADLMDCLKPVGLSHGDRLVKVESGFLDLYLSKDPACRFSKYSAREQVLSEVRRLMERYKDEPELSITVTGHSLGGALALLSAYDIAESGLNLRLDGTRALITVFSFAAPRVGNRHFAKRCEELGVHVLRVVNVHDTVPKVPGFLINEHVQVPQALTDGLPWSYAHVGVELTLDHRRSPFLKETGDPSCYHNLEAHLHLLDGYHGRGQRFVLASGRDPALVNKASDFLKEHHMVPPNWRQERNKGMVKGPHGRWVQPERNRVEDHPLDIKGHLDQIKLL</sequence>
<evidence type="ECO:0000313" key="11">
    <source>
        <dbReference type="EMBL" id="ERN14561.1"/>
    </source>
</evidence>
<dbReference type="InterPro" id="IPR029058">
    <property type="entry name" value="AB_hydrolase_fold"/>
</dbReference>
<keyword evidence="3" id="KW-0150">Chloroplast</keyword>
<keyword evidence="7" id="KW-0442">Lipid degradation</keyword>
<gene>
    <name evidence="11" type="ORF">AMTR_s00038p00116940</name>
</gene>
<evidence type="ECO:0000256" key="6">
    <source>
        <dbReference type="ARBA" id="ARBA00022946"/>
    </source>
</evidence>
<evidence type="ECO:0000259" key="10">
    <source>
        <dbReference type="Pfam" id="PF01764"/>
    </source>
</evidence>
<feature type="compositionally biased region" description="Polar residues" evidence="9">
    <location>
        <begin position="1"/>
        <end position="12"/>
    </location>
</feature>
<comment type="similarity">
    <text evidence="2">Belongs to the AB hydrolase superfamily. Lipase family.</text>
</comment>
<evidence type="ECO:0000256" key="8">
    <source>
        <dbReference type="ARBA" id="ARBA00023098"/>
    </source>
</evidence>
<organism evidence="11 12">
    <name type="scientific">Amborella trichopoda</name>
    <dbReference type="NCBI Taxonomy" id="13333"/>
    <lineage>
        <taxon>Eukaryota</taxon>
        <taxon>Viridiplantae</taxon>
        <taxon>Streptophyta</taxon>
        <taxon>Embryophyta</taxon>
        <taxon>Tracheophyta</taxon>
        <taxon>Spermatophyta</taxon>
        <taxon>Magnoliopsida</taxon>
        <taxon>Amborellales</taxon>
        <taxon>Amborellaceae</taxon>
        <taxon>Amborella</taxon>
    </lineage>
</organism>
<dbReference type="CDD" id="cd00519">
    <property type="entry name" value="Lipase_3"/>
    <property type="match status" value="1"/>
</dbReference>
<dbReference type="Proteomes" id="UP000017836">
    <property type="component" value="Unassembled WGS sequence"/>
</dbReference>
<evidence type="ECO:0000256" key="2">
    <source>
        <dbReference type="ARBA" id="ARBA00010701"/>
    </source>
</evidence>
<proteinExistence type="inferred from homology"/>
<comment type="subcellular location">
    <subcellularLocation>
        <location evidence="1">Plastid</location>
        <location evidence="1">Chloroplast</location>
    </subcellularLocation>
</comment>
<dbReference type="AlphaFoldDB" id="U5CN45"/>
<evidence type="ECO:0000256" key="4">
    <source>
        <dbReference type="ARBA" id="ARBA00022640"/>
    </source>
</evidence>
<dbReference type="OMA" id="WHLDDHD"/>
<keyword evidence="6" id="KW-0809">Transit peptide</keyword>
<dbReference type="PANTHER" id="PTHR31403:SF51">
    <property type="entry name" value="PHOSPHOLIPASE A1-IGAMMA2, CHLOROPLASTIC"/>
    <property type="match status" value="1"/>
</dbReference>
<keyword evidence="8" id="KW-0443">Lipid metabolism</keyword>
<dbReference type="FunFam" id="3.40.50.1820:FF:000065">
    <property type="entry name" value="Phospholipase A1-II 3"/>
    <property type="match status" value="1"/>
</dbReference>
<dbReference type="GO" id="GO:0004620">
    <property type="term" value="F:phospholipase activity"/>
    <property type="evidence" value="ECO:0000318"/>
    <property type="project" value="GO_Central"/>
</dbReference>
<evidence type="ECO:0000313" key="12">
    <source>
        <dbReference type="Proteomes" id="UP000017836"/>
    </source>
</evidence>
<evidence type="ECO:0000256" key="3">
    <source>
        <dbReference type="ARBA" id="ARBA00022528"/>
    </source>
</evidence>
<feature type="region of interest" description="Disordered" evidence="9">
    <location>
        <begin position="68"/>
        <end position="109"/>
    </location>
</feature>
<keyword evidence="5" id="KW-0378">Hydrolase</keyword>